<gene>
    <name evidence="2" type="ORF">NKR19_g8099</name>
</gene>
<evidence type="ECO:0000313" key="2">
    <source>
        <dbReference type="EMBL" id="KAJ9137795.1"/>
    </source>
</evidence>
<evidence type="ECO:0000256" key="1">
    <source>
        <dbReference type="ARBA" id="ARBA00023604"/>
    </source>
</evidence>
<name>A0AA38VNS6_9PEZI</name>
<sequence length="264" mass="30477">MSDTTATLAYMAKLPLYETEKPYTIIPSAEREDIADGDRSNVEVDSHENINITDIRPWMSDCKGYKKETAELLEKHFGAERVITWDLRKRNVVTYEKGTQWDYNDQRQTDGPAIMAHVDFTYESGIMVVGAYLTAEEKTKYLNGHYRIRLVNTWRPMVPVVEHQPLAFCDPRSVLPEQLVACDRVMCDQLGEVYLLSYHPENKWYWLSKQTPSEPYLLVSWDSDSCGEARYCPHLSFTNKLAPADAPPRESVETRSIVITRKED</sequence>
<dbReference type="NCBIfam" id="NF041278">
    <property type="entry name" value="CmcJ_NvfI_EfuI"/>
    <property type="match status" value="1"/>
</dbReference>
<dbReference type="PANTHER" id="PTHR34598:SF3">
    <property type="entry name" value="OXIDOREDUCTASE AN1597"/>
    <property type="match status" value="1"/>
</dbReference>
<proteinExistence type="inferred from homology"/>
<evidence type="ECO:0008006" key="4">
    <source>
        <dbReference type="Google" id="ProtNLM"/>
    </source>
</evidence>
<organism evidence="2 3">
    <name type="scientific">Coniochaeta hoffmannii</name>
    <dbReference type="NCBI Taxonomy" id="91930"/>
    <lineage>
        <taxon>Eukaryota</taxon>
        <taxon>Fungi</taxon>
        <taxon>Dikarya</taxon>
        <taxon>Ascomycota</taxon>
        <taxon>Pezizomycotina</taxon>
        <taxon>Sordariomycetes</taxon>
        <taxon>Sordariomycetidae</taxon>
        <taxon>Coniochaetales</taxon>
        <taxon>Coniochaetaceae</taxon>
        <taxon>Coniochaeta</taxon>
    </lineage>
</organism>
<keyword evidence="3" id="KW-1185">Reference proteome</keyword>
<dbReference type="PANTHER" id="PTHR34598">
    <property type="entry name" value="BLL6449 PROTEIN"/>
    <property type="match status" value="1"/>
</dbReference>
<accession>A0AA38VNS6</accession>
<dbReference type="Proteomes" id="UP001174691">
    <property type="component" value="Unassembled WGS sequence"/>
</dbReference>
<evidence type="ECO:0000313" key="3">
    <source>
        <dbReference type="Proteomes" id="UP001174691"/>
    </source>
</evidence>
<reference evidence="2" key="1">
    <citation type="submission" date="2022-07" db="EMBL/GenBank/DDBJ databases">
        <title>Fungi with potential for degradation of polypropylene.</title>
        <authorList>
            <person name="Gostincar C."/>
        </authorList>
    </citation>
    <scope>NUCLEOTIDE SEQUENCE</scope>
    <source>
        <strain evidence="2">EXF-13287</strain>
    </source>
</reference>
<dbReference type="AlphaFoldDB" id="A0AA38VNS6"/>
<dbReference type="EMBL" id="JANBVN010000155">
    <property type="protein sequence ID" value="KAJ9137795.1"/>
    <property type="molecule type" value="Genomic_DNA"/>
</dbReference>
<comment type="caution">
    <text evidence="2">The sequence shown here is derived from an EMBL/GenBank/DDBJ whole genome shotgun (WGS) entry which is preliminary data.</text>
</comment>
<dbReference type="InterPro" id="IPR044053">
    <property type="entry name" value="AsaB-like"/>
</dbReference>
<dbReference type="GO" id="GO:0016491">
    <property type="term" value="F:oxidoreductase activity"/>
    <property type="evidence" value="ECO:0007669"/>
    <property type="project" value="InterPro"/>
</dbReference>
<comment type="similarity">
    <text evidence="1">Belongs to the asaB hydroxylase/desaturase family.</text>
</comment>
<protein>
    <recommendedName>
        <fullName evidence="4">Methyltransferase</fullName>
    </recommendedName>
</protein>